<proteinExistence type="predicted"/>
<protein>
    <recommendedName>
        <fullName evidence="4">Lipoprotein</fullName>
    </recommendedName>
</protein>
<dbReference type="EMBL" id="JAQZHK010000008">
    <property type="protein sequence ID" value="MDY3513407.1"/>
    <property type="molecule type" value="Genomic_DNA"/>
</dbReference>
<dbReference type="Proteomes" id="UP001284033">
    <property type="component" value="Unassembled WGS sequence"/>
</dbReference>
<keyword evidence="1" id="KW-0472">Membrane</keyword>
<feature type="transmembrane region" description="Helical" evidence="1">
    <location>
        <begin position="166"/>
        <end position="186"/>
    </location>
</feature>
<accession>A0AAP6HF68</accession>
<name>A0AAP6HF68_RIEAN</name>
<dbReference type="RefSeq" id="WP_064968250.1">
    <property type="nucleotide sequence ID" value="NZ_CP031845.1"/>
</dbReference>
<evidence type="ECO:0000313" key="2">
    <source>
        <dbReference type="EMBL" id="MDY3513407.1"/>
    </source>
</evidence>
<reference evidence="2" key="1">
    <citation type="submission" date="2023-01" db="EMBL/GenBank/DDBJ databases">
        <title>Genome-based studies on antimicrobial resistance profiles of Riemerella anatipestifer in China, 1994 to 2021.</title>
        <authorList>
            <person name="Yang Z."/>
            <person name="Zhu D."/>
        </authorList>
    </citation>
    <scope>NUCLEOTIDE SEQUENCE</scope>
    <source>
        <strain evidence="2">RCAD1218</strain>
    </source>
</reference>
<dbReference type="PROSITE" id="PS51257">
    <property type="entry name" value="PROKAR_LIPOPROTEIN"/>
    <property type="match status" value="1"/>
</dbReference>
<dbReference type="GeneID" id="66849566"/>
<dbReference type="AlphaFoldDB" id="A0AAP6HF68"/>
<sequence>MKSKFLLIIAVLLLFSCRTRKKTDTHIQSKTVEVKLKDSISAKEIKREQTTKVQDKLQIDKHSKHQEKKIEIFGKTETDKPFVFHEVEGKDTLQSIIIKGNAQFSVKSFKNSNQHTTEKKEVKEYLNEVQELARNTVSQRTINEVANEIRAVSNEVKSSGFTFGTWVWIIIGSILIIAGAVLYFYLKRIKLF</sequence>
<organism evidence="2 3">
    <name type="scientific">Riemerella anatipestifer</name>
    <name type="common">Moraxella anatipestifer</name>
    <dbReference type="NCBI Taxonomy" id="34085"/>
    <lineage>
        <taxon>Bacteria</taxon>
        <taxon>Pseudomonadati</taxon>
        <taxon>Bacteroidota</taxon>
        <taxon>Flavobacteriia</taxon>
        <taxon>Flavobacteriales</taxon>
        <taxon>Weeksellaceae</taxon>
        <taxon>Riemerella</taxon>
    </lineage>
</organism>
<comment type="caution">
    <text evidence="2">The sequence shown here is derived from an EMBL/GenBank/DDBJ whole genome shotgun (WGS) entry which is preliminary data.</text>
</comment>
<keyword evidence="1" id="KW-1133">Transmembrane helix</keyword>
<evidence type="ECO:0000256" key="1">
    <source>
        <dbReference type="SAM" id="Phobius"/>
    </source>
</evidence>
<gene>
    <name evidence="2" type="ORF">PG303_09295</name>
</gene>
<keyword evidence="1" id="KW-0812">Transmembrane</keyword>
<evidence type="ECO:0000313" key="3">
    <source>
        <dbReference type="Proteomes" id="UP001284033"/>
    </source>
</evidence>
<evidence type="ECO:0008006" key="4">
    <source>
        <dbReference type="Google" id="ProtNLM"/>
    </source>
</evidence>